<protein>
    <submittedName>
        <fullName evidence="1">Uncharacterized protein</fullName>
    </submittedName>
</protein>
<evidence type="ECO:0000313" key="2">
    <source>
        <dbReference type="Proteomes" id="UP001341840"/>
    </source>
</evidence>
<proteinExistence type="predicted"/>
<accession>A0ABU6ZMI5</accession>
<sequence length="104" mass="12062">MDKCVGTTVHSSFVFHSPKQSAFKWILKLHSLSFTITIWRGKKRKNNVTDGVHCCPELKIFQPCIILNFEKDGLLCCVYFLSPYMCHSFTWKERKILLTSVASF</sequence>
<reference evidence="1 2" key="1">
    <citation type="journal article" date="2023" name="Plants (Basel)">
        <title>Bridging the Gap: Combining Genomics and Transcriptomics Approaches to Understand Stylosanthes scabra, an Orphan Legume from the Brazilian Caatinga.</title>
        <authorList>
            <person name="Ferreira-Neto J.R.C."/>
            <person name="da Silva M.D."/>
            <person name="Binneck E."/>
            <person name="de Melo N.F."/>
            <person name="da Silva R.H."/>
            <person name="de Melo A.L.T.M."/>
            <person name="Pandolfi V."/>
            <person name="Bustamante F.O."/>
            <person name="Brasileiro-Vidal A.C."/>
            <person name="Benko-Iseppon A.M."/>
        </authorList>
    </citation>
    <scope>NUCLEOTIDE SEQUENCE [LARGE SCALE GENOMIC DNA]</scope>
    <source>
        <tissue evidence="1">Leaves</tissue>
    </source>
</reference>
<evidence type="ECO:0000313" key="1">
    <source>
        <dbReference type="EMBL" id="MED6222986.1"/>
    </source>
</evidence>
<dbReference type="EMBL" id="JASCZI010272631">
    <property type="protein sequence ID" value="MED6222986.1"/>
    <property type="molecule type" value="Genomic_DNA"/>
</dbReference>
<organism evidence="1 2">
    <name type="scientific">Stylosanthes scabra</name>
    <dbReference type="NCBI Taxonomy" id="79078"/>
    <lineage>
        <taxon>Eukaryota</taxon>
        <taxon>Viridiplantae</taxon>
        <taxon>Streptophyta</taxon>
        <taxon>Embryophyta</taxon>
        <taxon>Tracheophyta</taxon>
        <taxon>Spermatophyta</taxon>
        <taxon>Magnoliopsida</taxon>
        <taxon>eudicotyledons</taxon>
        <taxon>Gunneridae</taxon>
        <taxon>Pentapetalae</taxon>
        <taxon>rosids</taxon>
        <taxon>fabids</taxon>
        <taxon>Fabales</taxon>
        <taxon>Fabaceae</taxon>
        <taxon>Papilionoideae</taxon>
        <taxon>50 kb inversion clade</taxon>
        <taxon>dalbergioids sensu lato</taxon>
        <taxon>Dalbergieae</taxon>
        <taxon>Pterocarpus clade</taxon>
        <taxon>Stylosanthes</taxon>
    </lineage>
</organism>
<name>A0ABU6ZMI5_9FABA</name>
<keyword evidence="2" id="KW-1185">Reference proteome</keyword>
<comment type="caution">
    <text evidence="1">The sequence shown here is derived from an EMBL/GenBank/DDBJ whole genome shotgun (WGS) entry which is preliminary data.</text>
</comment>
<dbReference type="Proteomes" id="UP001341840">
    <property type="component" value="Unassembled WGS sequence"/>
</dbReference>
<gene>
    <name evidence="1" type="ORF">PIB30_069694</name>
</gene>